<dbReference type="Proteomes" id="UP001489004">
    <property type="component" value="Unassembled WGS sequence"/>
</dbReference>
<proteinExistence type="predicted"/>
<comment type="caution">
    <text evidence="1">The sequence shown here is derived from an EMBL/GenBank/DDBJ whole genome shotgun (WGS) entry which is preliminary data.</text>
</comment>
<accession>A0AAW1Q6F5</accession>
<protein>
    <submittedName>
        <fullName evidence="1">Uncharacterized protein</fullName>
    </submittedName>
</protein>
<reference evidence="1 2" key="1">
    <citation type="journal article" date="2024" name="Nat. Commun.">
        <title>Phylogenomics reveals the evolutionary origins of lichenization in chlorophyte algae.</title>
        <authorList>
            <person name="Puginier C."/>
            <person name="Libourel C."/>
            <person name="Otte J."/>
            <person name="Skaloud P."/>
            <person name="Haon M."/>
            <person name="Grisel S."/>
            <person name="Petersen M."/>
            <person name="Berrin J.G."/>
            <person name="Delaux P.M."/>
            <person name="Dal Grande F."/>
            <person name="Keller J."/>
        </authorList>
    </citation>
    <scope>NUCLEOTIDE SEQUENCE [LARGE SCALE GENOMIC DNA]</scope>
    <source>
        <strain evidence="1 2">SAG 2043</strain>
    </source>
</reference>
<dbReference type="EMBL" id="JALJOR010000004">
    <property type="protein sequence ID" value="KAK9817705.1"/>
    <property type="molecule type" value="Genomic_DNA"/>
</dbReference>
<evidence type="ECO:0000313" key="1">
    <source>
        <dbReference type="EMBL" id="KAK9817705.1"/>
    </source>
</evidence>
<dbReference type="AlphaFoldDB" id="A0AAW1Q6F5"/>
<organism evidence="1 2">
    <name type="scientific">[Myrmecia] bisecta</name>
    <dbReference type="NCBI Taxonomy" id="41462"/>
    <lineage>
        <taxon>Eukaryota</taxon>
        <taxon>Viridiplantae</taxon>
        <taxon>Chlorophyta</taxon>
        <taxon>core chlorophytes</taxon>
        <taxon>Trebouxiophyceae</taxon>
        <taxon>Trebouxiales</taxon>
        <taxon>Trebouxiaceae</taxon>
        <taxon>Myrmecia</taxon>
    </lineage>
</organism>
<name>A0AAW1Q6F5_9CHLO</name>
<keyword evidence="2" id="KW-1185">Reference proteome</keyword>
<gene>
    <name evidence="1" type="ORF">WJX72_000947</name>
</gene>
<sequence>MRSLQIGVKAPLRDGAWLFQQGPLPTYRQLPLRQFGRPSSALPAGGEDGITRVDQGRLQATKRRVQEAKLALNAVQEDPEELASWRAELKAADESYTLLLQLLLQQRLLEAAQSGQPSGYHPAAPPAGPPKRNLARLAVEELRPHPRDPKAWVLAFADGWEELFVDPDSAVEGIQSWVQLGVKPKFRLIQEGDPLHPHWLAPAALAINGFQKVGKSFTQFTVLPTVVAMDDMFGVGKEYEPVVLQLDGRFLNRVGDTTAMLQALLRQVLTWAVYNNVPVAALPWNKAVDLADAAPQFLDRSRVANMILKLLEGIQCPVLGLFDELQSFLLPLLPDGRPDLEGARFLRNEFLKQLILYGPRRATSFGR</sequence>
<evidence type="ECO:0000313" key="2">
    <source>
        <dbReference type="Proteomes" id="UP001489004"/>
    </source>
</evidence>